<sequence length="420" mass="49089">MTDPEEKVGGNPYRIDKSFDFLEHLRYCPASVVKKLDRLRRRILWKGNKERRRYYLVEWEVTQLRKGQGGLGIKNLEIQNSCLLMKWLPRFCDEENSLWKEVTIHKFGQNSPWCSSEVNCTNQTGIWRAIRGLWSKLPENSKIRVGNETPSEIFIARNFNKFGRYISLINVRGRRRAVLIIQELTTNSGWMDIGEKVTRFISSHKRENNLEEYRLSDSNIPYAEVVRNFKWEDRNGKSIETNSTVKSGGIISINDSLINQNGVLKRSLLGAFNADATLSEVRRWSNTNWRQAHGLNIYEMGNGLFLFEFTSKLIAEQVMKGDWIWMKTPIKLRWWNPSIGTYELMNRPKTTWVRTVGLPLHLWSQKIFRLIGEYCGGWAETEEETTLRNHIKWARIKVHGDGSNIPKEVTIENRGVLFTM</sequence>
<organism evidence="2 3">
    <name type="scientific">Solanum verrucosum</name>
    <dbReference type="NCBI Taxonomy" id="315347"/>
    <lineage>
        <taxon>Eukaryota</taxon>
        <taxon>Viridiplantae</taxon>
        <taxon>Streptophyta</taxon>
        <taxon>Embryophyta</taxon>
        <taxon>Tracheophyta</taxon>
        <taxon>Spermatophyta</taxon>
        <taxon>Magnoliopsida</taxon>
        <taxon>eudicotyledons</taxon>
        <taxon>Gunneridae</taxon>
        <taxon>Pentapetalae</taxon>
        <taxon>asterids</taxon>
        <taxon>lamiids</taxon>
        <taxon>Solanales</taxon>
        <taxon>Solanaceae</taxon>
        <taxon>Solanoideae</taxon>
        <taxon>Solaneae</taxon>
        <taxon>Solanum</taxon>
    </lineage>
</organism>
<evidence type="ECO:0000313" key="3">
    <source>
        <dbReference type="Proteomes" id="UP001234989"/>
    </source>
</evidence>
<dbReference type="AlphaFoldDB" id="A0AAF0UNE9"/>
<protein>
    <recommendedName>
        <fullName evidence="1">DUF4283 domain-containing protein</fullName>
    </recommendedName>
</protein>
<name>A0AAF0UNE9_SOLVR</name>
<keyword evidence="3" id="KW-1185">Reference proteome</keyword>
<feature type="domain" description="DUF4283" evidence="1">
    <location>
        <begin position="261"/>
        <end position="340"/>
    </location>
</feature>
<evidence type="ECO:0000259" key="1">
    <source>
        <dbReference type="Pfam" id="PF14111"/>
    </source>
</evidence>
<evidence type="ECO:0000313" key="2">
    <source>
        <dbReference type="EMBL" id="WMV49675.1"/>
    </source>
</evidence>
<dbReference type="Pfam" id="PF14111">
    <property type="entry name" value="DUF4283"/>
    <property type="match status" value="1"/>
</dbReference>
<dbReference type="Proteomes" id="UP001234989">
    <property type="component" value="Chromosome 10"/>
</dbReference>
<dbReference type="EMBL" id="CP133621">
    <property type="protein sequence ID" value="WMV49675.1"/>
    <property type="molecule type" value="Genomic_DNA"/>
</dbReference>
<proteinExistence type="predicted"/>
<dbReference type="PANTHER" id="PTHR34427">
    <property type="entry name" value="DUF4283 DOMAIN PROTEIN"/>
    <property type="match status" value="1"/>
</dbReference>
<reference evidence="2" key="1">
    <citation type="submission" date="2023-08" db="EMBL/GenBank/DDBJ databases">
        <title>A de novo genome assembly of Solanum verrucosum Schlechtendal, a Mexican diploid species geographically isolated from the other diploid A-genome species in potato relatives.</title>
        <authorList>
            <person name="Hosaka K."/>
        </authorList>
    </citation>
    <scope>NUCLEOTIDE SEQUENCE</scope>
    <source>
        <tissue evidence="2">Young leaves</tissue>
    </source>
</reference>
<gene>
    <name evidence="2" type="ORF">MTR67_043060</name>
</gene>
<dbReference type="InterPro" id="IPR025558">
    <property type="entry name" value="DUF4283"/>
</dbReference>
<dbReference type="PANTHER" id="PTHR34427:SF10">
    <property type="entry name" value="DUF4283 DOMAIN-CONTAINING PROTEIN"/>
    <property type="match status" value="1"/>
</dbReference>
<accession>A0AAF0UNE9</accession>